<dbReference type="Proteomes" id="UP000030758">
    <property type="component" value="Unassembled WGS sequence"/>
</dbReference>
<dbReference type="InterPro" id="IPR011989">
    <property type="entry name" value="ARM-like"/>
</dbReference>
<keyword evidence="3" id="KW-1185">Reference proteome</keyword>
<proteinExistence type="predicted"/>
<dbReference type="PANTHER" id="PTHR16356">
    <property type="entry name" value="TRANSMEMBRANE AND COILED-COIL DOMAIN-CONTAINING PROTEIN 6 TMCO6"/>
    <property type="match status" value="1"/>
</dbReference>
<name>A0A085MX61_9BILA</name>
<evidence type="ECO:0000313" key="2">
    <source>
        <dbReference type="EMBL" id="KFD61807.1"/>
    </source>
</evidence>
<gene>
    <name evidence="1" type="ORF">M513_10998</name>
    <name evidence="2" type="ORF">M514_10998</name>
</gene>
<dbReference type="Gene3D" id="1.25.10.10">
    <property type="entry name" value="Leucine-rich Repeat Variant"/>
    <property type="match status" value="1"/>
</dbReference>
<dbReference type="AlphaFoldDB" id="A0A085MX61"/>
<protein>
    <submittedName>
        <fullName evidence="2">Uncharacterized protein</fullName>
    </submittedName>
</protein>
<dbReference type="EMBL" id="KL363303">
    <property type="protein sequence ID" value="KFD48117.1"/>
    <property type="molecule type" value="Genomic_DNA"/>
</dbReference>
<dbReference type="EMBL" id="KL367610">
    <property type="protein sequence ID" value="KFD61807.1"/>
    <property type="molecule type" value="Genomic_DNA"/>
</dbReference>
<dbReference type="SUPFAM" id="SSF48371">
    <property type="entry name" value="ARM repeat"/>
    <property type="match status" value="1"/>
</dbReference>
<dbReference type="InterPro" id="IPR016024">
    <property type="entry name" value="ARM-type_fold"/>
</dbReference>
<evidence type="ECO:0000313" key="1">
    <source>
        <dbReference type="EMBL" id="KFD48117.1"/>
    </source>
</evidence>
<dbReference type="PANTHER" id="PTHR16356:SF1">
    <property type="entry name" value="TRANSMEMBRANE AND COILED-COIL DOMAIN-CONTAINING PROTEIN 6"/>
    <property type="match status" value="1"/>
</dbReference>
<dbReference type="Proteomes" id="UP000030764">
    <property type="component" value="Unassembled WGS sequence"/>
</dbReference>
<organism evidence="2">
    <name type="scientific">Trichuris suis</name>
    <name type="common">pig whipworm</name>
    <dbReference type="NCBI Taxonomy" id="68888"/>
    <lineage>
        <taxon>Eukaryota</taxon>
        <taxon>Metazoa</taxon>
        <taxon>Ecdysozoa</taxon>
        <taxon>Nematoda</taxon>
        <taxon>Enoplea</taxon>
        <taxon>Dorylaimia</taxon>
        <taxon>Trichinellida</taxon>
        <taxon>Trichuridae</taxon>
        <taxon>Trichuris</taxon>
    </lineage>
</organism>
<evidence type="ECO:0000313" key="3">
    <source>
        <dbReference type="Proteomes" id="UP000030764"/>
    </source>
</evidence>
<reference evidence="2 3" key="1">
    <citation type="journal article" date="2014" name="Nat. Genet.">
        <title>Genome and transcriptome of the porcine whipworm Trichuris suis.</title>
        <authorList>
            <person name="Jex A.R."/>
            <person name="Nejsum P."/>
            <person name="Schwarz E.M."/>
            <person name="Hu L."/>
            <person name="Young N.D."/>
            <person name="Hall R.S."/>
            <person name="Korhonen P.K."/>
            <person name="Liao S."/>
            <person name="Thamsborg S."/>
            <person name="Xia J."/>
            <person name="Xu P."/>
            <person name="Wang S."/>
            <person name="Scheerlinck J.P."/>
            <person name="Hofmann A."/>
            <person name="Sternberg P.W."/>
            <person name="Wang J."/>
            <person name="Gasser R.B."/>
        </authorList>
    </citation>
    <scope>NUCLEOTIDE SEQUENCE [LARGE SCALE GENOMIC DNA]</scope>
    <source>
        <strain evidence="2">DCEP-RM93F</strain>
        <strain evidence="1">DCEP-RM93M</strain>
    </source>
</reference>
<sequence>MLKSIGNHRRETRAFRAQRRGELLLEKRGLEPSTCSDLRTLVDSFRSNKRDEAYNALCQLSARLSESSDAISAQLIAIPNSIHSLISLLTKSGGNGPLLMKALDVLVLLSLGGSSVCRAIARFAGPYTLSWTSCELLHIAWRSVVLVGNLVCDSDSCVAKLLVKQGVLSQVALLLHHYDEQIVEATFRTILGFLNSGTVDVCSFAREGRVVDAVHCALLESTFKAQRCFAAFIYFHFICFDNSLASYSLLESLLPIAEQVYELVDLLQVGFMVAVLRIFATSFCIKPSDHDGFLPEIRLRFLRLCKRLVASNILALQKETLWALCNFTAVATDHCIDLLTFEGGSFLLDCLSTVANRPLDAIYAMLYFHIARNISLFAHWQGESSAFTMNDHLLWTAADIPEGMDSRASYPLSIVHNRHCLQDISRQVCISPCTLPEKEVAGKLPKDEQNEYKQDSTNCRRCSNSCLHLDANLAAFHRSGLSKIFADQNTMSEKSIFHSELSFKRIRVYFNLAGIRCIF</sequence>
<accession>A0A085MX61</accession>